<proteinExistence type="predicted"/>
<reference evidence="2" key="1">
    <citation type="journal article" date="2020" name="Microbiol. Resour. Announc.">
        <title>Complete Genome Sequence of Adlercreutzia sp. Strain 8CFCBH1, a Potent Producer of Equol, Isolated from Healthy Japanese Feces.</title>
        <authorList>
            <person name="Ogata Y."/>
            <person name="Sakamoto M."/>
            <person name="Ohkuma M."/>
            <person name="Hattori M."/>
            <person name="Suda W."/>
        </authorList>
    </citation>
    <scope>NUCLEOTIDE SEQUENCE [LARGE SCALE GENOMIC DNA]</scope>
    <source>
        <strain evidence="2">8CFCBH1</strain>
    </source>
</reference>
<sequence>MKRLPKYTPAEVRNDPYGFTYKEMSEVIGENEAKALYEELYKQLPRKKKSINVGKKYLQKQ</sequence>
<gene>
    <name evidence="1" type="ORF">ADCFC_19040</name>
</gene>
<accession>A0A6F8SNU1</accession>
<keyword evidence="2" id="KW-1185">Reference proteome</keyword>
<reference evidence="2" key="2">
    <citation type="submission" date="2020-03" db="EMBL/GenBank/DDBJ databases">
        <title>Complete Genome Sequence of Adlercreutzia sp. strain 8CFCBH1 Producing Equol, Isolated from Healthy Japanese Feces.</title>
        <authorList>
            <person name="Ogata Y."/>
            <person name="Sakamoto M."/>
            <person name="Ohkuma M."/>
            <person name="Hattori M."/>
            <person name="Suda W."/>
        </authorList>
    </citation>
    <scope>NUCLEOTIDE SEQUENCE [LARGE SCALE GENOMIC DNA]</scope>
    <source>
        <strain evidence="2">8CFCBH1</strain>
    </source>
</reference>
<dbReference type="KEGG" id="ahat:ADCFC_20260"/>
<protein>
    <submittedName>
        <fullName evidence="1">Uncharacterized protein</fullName>
    </submittedName>
</protein>
<name>A0A6F8SNU1_9ACTN</name>
<dbReference type="EMBL" id="AP022829">
    <property type="protein sequence ID" value="BCA89407.1"/>
    <property type="molecule type" value="Genomic_DNA"/>
</dbReference>
<evidence type="ECO:0000313" key="1">
    <source>
        <dbReference type="EMBL" id="BCA89407.1"/>
    </source>
</evidence>
<evidence type="ECO:0000313" key="2">
    <source>
        <dbReference type="Proteomes" id="UP000501727"/>
    </source>
</evidence>
<dbReference type="Proteomes" id="UP000501727">
    <property type="component" value="Chromosome"/>
</dbReference>
<organism evidence="1 2">
    <name type="scientific">Adlercreutzia hattorii</name>
    <dbReference type="NCBI Taxonomy" id="2707299"/>
    <lineage>
        <taxon>Bacteria</taxon>
        <taxon>Bacillati</taxon>
        <taxon>Actinomycetota</taxon>
        <taxon>Coriobacteriia</taxon>
        <taxon>Eggerthellales</taxon>
        <taxon>Eggerthellaceae</taxon>
        <taxon>Adlercreutzia</taxon>
    </lineage>
</organism>
<dbReference type="AlphaFoldDB" id="A0A6F8SNU1"/>